<protein>
    <submittedName>
        <fullName evidence="2">Sugar O-methyltransferase</fullName>
        <ecNumber evidence="2">2.1.1.-</ecNumber>
    </submittedName>
</protein>
<dbReference type="GO" id="GO:0008168">
    <property type="term" value="F:methyltransferase activity"/>
    <property type="evidence" value="ECO:0007669"/>
    <property type="project" value="UniProtKB-KW"/>
</dbReference>
<dbReference type="SUPFAM" id="SSF53335">
    <property type="entry name" value="S-adenosyl-L-methionine-dependent methyltransferases"/>
    <property type="match status" value="1"/>
</dbReference>
<proteinExistence type="predicted"/>
<evidence type="ECO:0000313" key="3">
    <source>
        <dbReference type="Proteomes" id="UP001271780"/>
    </source>
</evidence>
<dbReference type="InterPro" id="IPR030807">
    <property type="entry name" value="Methyltran_NanM"/>
</dbReference>
<keyword evidence="3" id="KW-1185">Reference proteome</keyword>
<dbReference type="RefSeq" id="WP_320317726.1">
    <property type="nucleotide sequence ID" value="NZ_JAVIIX010000012.1"/>
</dbReference>
<comment type="caution">
    <text evidence="2">The sequence shown here is derived from an EMBL/GenBank/DDBJ whole genome shotgun (WGS) entry which is preliminary data.</text>
</comment>
<dbReference type="EC" id="2.1.1.-" evidence="2"/>
<dbReference type="EMBL" id="JAVIIZ010000013">
    <property type="protein sequence ID" value="MDX8474588.1"/>
    <property type="molecule type" value="Genomic_DNA"/>
</dbReference>
<sequence length="337" mass="38772">MTESFGATLHSMVDEMKAAPEVMQPSKFWQDLNRRHAERTASAGIANFKRTLAKDYFTWMRVLPWDPQIRFLVGHLPLAASIRAAVGVVSPFKHRHIPLPEGFALNFLTRLVWQYAQQEYPEEIAALSEPSVGNPPEIRIGGRLVSQDLANSILEYKSIESAVTGTVCELGGGYGRTAFVIASLHPTVRYIMVDIPPALGVAQEYLCQLFPDRKHFRFRPFDNFETVREEFEASALAFLLPHQLALLPDSTVDLFINISSLHEMRLDQIEYYLSEIYRLVRPGGHFYLKAWKVSKIPFEEIVIRESDYPLERWDRVYRRSPKVQSSFFETLLRKPRI</sequence>
<reference evidence="2 3" key="1">
    <citation type="submission" date="2023-08" db="EMBL/GenBank/DDBJ databases">
        <title>Implementing the SeqCode for naming new Mesorhizobium species isolated from Vachellia karroo root nodules.</title>
        <authorList>
            <person name="Van Lill M."/>
        </authorList>
    </citation>
    <scope>NUCLEOTIDE SEQUENCE [LARGE SCALE GENOMIC DNA]</scope>
    <source>
        <strain evidence="2 3">VK23A</strain>
    </source>
</reference>
<keyword evidence="2" id="KW-0808">Transferase</keyword>
<dbReference type="Proteomes" id="UP001271780">
    <property type="component" value="Unassembled WGS sequence"/>
</dbReference>
<evidence type="ECO:0000313" key="2">
    <source>
        <dbReference type="EMBL" id="MDX8474588.1"/>
    </source>
</evidence>
<name>A0ABU4XJ49_9HYPH</name>
<feature type="domain" description="Methyltransferase type 12" evidence="1">
    <location>
        <begin position="169"/>
        <end position="286"/>
    </location>
</feature>
<dbReference type="Pfam" id="PF08242">
    <property type="entry name" value="Methyltransf_12"/>
    <property type="match status" value="1"/>
</dbReference>
<dbReference type="GO" id="GO:0032259">
    <property type="term" value="P:methylation"/>
    <property type="evidence" value="ECO:0007669"/>
    <property type="project" value="UniProtKB-KW"/>
</dbReference>
<dbReference type="InterPro" id="IPR013217">
    <property type="entry name" value="Methyltransf_12"/>
</dbReference>
<dbReference type="CDD" id="cd02440">
    <property type="entry name" value="AdoMet_MTases"/>
    <property type="match status" value="1"/>
</dbReference>
<organism evidence="2 3">
    <name type="scientific">Mesorhizobium dulcispinae</name>
    <dbReference type="NCBI Taxonomy" id="3072316"/>
    <lineage>
        <taxon>Bacteria</taxon>
        <taxon>Pseudomonadati</taxon>
        <taxon>Pseudomonadota</taxon>
        <taxon>Alphaproteobacteria</taxon>
        <taxon>Hyphomicrobiales</taxon>
        <taxon>Phyllobacteriaceae</taxon>
        <taxon>Mesorhizobium</taxon>
    </lineage>
</organism>
<keyword evidence="2" id="KW-0489">Methyltransferase</keyword>
<gene>
    <name evidence="2" type="ORF">RFM27_21110</name>
</gene>
<dbReference type="Gene3D" id="3.40.50.150">
    <property type="entry name" value="Vaccinia Virus protein VP39"/>
    <property type="match status" value="1"/>
</dbReference>
<accession>A0ABU4XJ49</accession>
<dbReference type="NCBIfam" id="TIGR04371">
    <property type="entry name" value="methyltran_NanM"/>
    <property type="match status" value="1"/>
</dbReference>
<dbReference type="InterPro" id="IPR029063">
    <property type="entry name" value="SAM-dependent_MTases_sf"/>
</dbReference>
<evidence type="ECO:0000259" key="1">
    <source>
        <dbReference type="Pfam" id="PF08242"/>
    </source>
</evidence>